<dbReference type="GO" id="GO:0004412">
    <property type="term" value="F:homoserine dehydrogenase activity"/>
    <property type="evidence" value="ECO:0007669"/>
    <property type="project" value="UniProtKB-EC"/>
</dbReference>
<comment type="pathway">
    <text evidence="1 10">Amino-acid biosynthesis; L-threonine biosynthesis; L-threonine from L-aspartate: step 3/5.</text>
</comment>
<evidence type="ECO:0000256" key="8">
    <source>
        <dbReference type="ARBA" id="ARBA00023002"/>
    </source>
</evidence>
<keyword evidence="15" id="KW-1185">Reference proteome</keyword>
<dbReference type="Gene3D" id="3.30.360.10">
    <property type="entry name" value="Dihydrodipicolinate Reductase, domain 2"/>
    <property type="match status" value="1"/>
</dbReference>
<keyword evidence="6 10" id="KW-0028">Amino-acid biosynthesis</keyword>
<evidence type="ECO:0000259" key="13">
    <source>
        <dbReference type="Pfam" id="PF03447"/>
    </source>
</evidence>
<keyword evidence="8 10" id="KW-0560">Oxidoreductase</keyword>
<evidence type="ECO:0000256" key="6">
    <source>
        <dbReference type="ARBA" id="ARBA00022605"/>
    </source>
</evidence>
<dbReference type="GO" id="GO:0050661">
    <property type="term" value="F:NADP binding"/>
    <property type="evidence" value="ECO:0007669"/>
    <property type="project" value="InterPro"/>
</dbReference>
<dbReference type="EC" id="1.1.1.3" evidence="4 10"/>
<evidence type="ECO:0000313" key="15">
    <source>
        <dbReference type="Proteomes" id="UP000245535"/>
    </source>
</evidence>
<reference evidence="14 15" key="1">
    <citation type="submission" date="2018-03" db="EMBL/GenBank/DDBJ databases">
        <title>Genomic Encyclopedia of Archaeal and Bacterial Type Strains, Phase II (KMG-II): from individual species to whole genera.</title>
        <authorList>
            <person name="Goeker M."/>
        </authorList>
    </citation>
    <scope>NUCLEOTIDE SEQUENCE [LARGE SCALE GENOMIC DNA]</scope>
    <source>
        <strain evidence="14 15">DSM 28229</strain>
    </source>
</reference>
<protein>
    <recommendedName>
        <fullName evidence="5 10">Homoserine dehydrogenase</fullName>
        <ecNumber evidence="4 10">1.1.1.3</ecNumber>
    </recommendedName>
</protein>
<dbReference type="InterPro" id="IPR005106">
    <property type="entry name" value="Asp/hSer_DH_NAD-bd"/>
</dbReference>
<comment type="pathway">
    <text evidence="2 10">Amino-acid biosynthesis; L-methionine biosynthesis via de novo pathway; L-homoserine from L-aspartate: step 3/3.</text>
</comment>
<evidence type="ECO:0000256" key="1">
    <source>
        <dbReference type="ARBA" id="ARBA00005056"/>
    </source>
</evidence>
<dbReference type="GO" id="GO:0009086">
    <property type="term" value="P:methionine biosynthetic process"/>
    <property type="evidence" value="ECO:0007669"/>
    <property type="project" value="UniProtKB-KW"/>
</dbReference>
<dbReference type="PROSITE" id="PS01042">
    <property type="entry name" value="HOMOSER_DHGENASE"/>
    <property type="match status" value="1"/>
</dbReference>
<name>A0A315ZBH6_SEDFL</name>
<feature type="domain" description="Homoserine dehydrogenase catalytic" evidence="12">
    <location>
        <begin position="129"/>
        <end position="307"/>
    </location>
</feature>
<comment type="similarity">
    <text evidence="3 11">Belongs to the homoserine dehydrogenase family.</text>
</comment>
<evidence type="ECO:0000256" key="11">
    <source>
        <dbReference type="RuleBase" id="RU004171"/>
    </source>
</evidence>
<evidence type="ECO:0000256" key="10">
    <source>
        <dbReference type="RuleBase" id="RU000579"/>
    </source>
</evidence>
<sequence length="395" mass="44959">MTRDVKIGLFGFGCVGQGLYDVLNNSKNFRADISKIVVKNKDKERPLPSKYFSFDKDEVLKNPEINLITELIDDVDQAYDIVTNALKNGKNVVSANKKMIAENLEELVSLQKEYDTSLLYEASACASIPIIRTLEEYYDNELLYSVRGIFNGSSNFILSKMFNEGLEYQDVLKEAQDLGFAETDPTLDVGGFDAKYKLVIIICHSYGLFVDPKEIFNYGIQNLTAFDMQYAKEKGLKIKQIARVYKTPEDEVVGYVMPQFVKPTDDLYKVDNEYNGVVVEAAFSDKQFFKGKGAGGHPTGSAVLSDISANRYDYKYEYRKRKTDAFMRFTNDATLDVYFRYDKGVALDESKFIEINERYQGAENAFVIGKVNLADFKEDEYFHQKGTFAIELPVE</sequence>
<dbReference type="Proteomes" id="UP000245535">
    <property type="component" value="Unassembled WGS sequence"/>
</dbReference>
<dbReference type="SUPFAM" id="SSF51735">
    <property type="entry name" value="NAD(P)-binding Rossmann-fold domains"/>
    <property type="match status" value="1"/>
</dbReference>
<evidence type="ECO:0000256" key="2">
    <source>
        <dbReference type="ARBA" id="ARBA00005062"/>
    </source>
</evidence>
<dbReference type="Pfam" id="PF00742">
    <property type="entry name" value="Homoserine_dh"/>
    <property type="match status" value="1"/>
</dbReference>
<dbReference type="Gene3D" id="3.40.50.720">
    <property type="entry name" value="NAD(P)-binding Rossmann-like Domain"/>
    <property type="match status" value="1"/>
</dbReference>
<evidence type="ECO:0000259" key="12">
    <source>
        <dbReference type="Pfam" id="PF00742"/>
    </source>
</evidence>
<evidence type="ECO:0000256" key="4">
    <source>
        <dbReference type="ARBA" id="ARBA00013213"/>
    </source>
</evidence>
<comment type="catalytic activity">
    <reaction evidence="10">
        <text>L-homoserine + NADP(+) = L-aspartate 4-semialdehyde + NADPH + H(+)</text>
        <dbReference type="Rhea" id="RHEA:15761"/>
        <dbReference type="ChEBI" id="CHEBI:15378"/>
        <dbReference type="ChEBI" id="CHEBI:57476"/>
        <dbReference type="ChEBI" id="CHEBI:57783"/>
        <dbReference type="ChEBI" id="CHEBI:58349"/>
        <dbReference type="ChEBI" id="CHEBI:537519"/>
        <dbReference type="EC" id="1.1.1.3"/>
    </reaction>
</comment>
<feature type="domain" description="Aspartate/homoserine dehydrogenase NAD-binding" evidence="13">
    <location>
        <begin position="11"/>
        <end position="121"/>
    </location>
</feature>
<organism evidence="14 15">
    <name type="scientific">Sediminitomix flava</name>
    <dbReference type="NCBI Taxonomy" id="379075"/>
    <lineage>
        <taxon>Bacteria</taxon>
        <taxon>Pseudomonadati</taxon>
        <taxon>Bacteroidota</taxon>
        <taxon>Cytophagia</taxon>
        <taxon>Cytophagales</taxon>
        <taxon>Flammeovirgaceae</taxon>
        <taxon>Sediminitomix</taxon>
    </lineage>
</organism>
<dbReference type="UniPathway" id="UPA00051">
    <property type="reaction ID" value="UER00465"/>
</dbReference>
<evidence type="ECO:0000256" key="9">
    <source>
        <dbReference type="ARBA" id="ARBA00023167"/>
    </source>
</evidence>
<dbReference type="PANTHER" id="PTHR43331">
    <property type="entry name" value="HOMOSERINE DEHYDROGENASE"/>
    <property type="match status" value="1"/>
</dbReference>
<keyword evidence="9 10" id="KW-0486">Methionine biosynthesis</keyword>
<dbReference type="OrthoDB" id="9808167at2"/>
<comment type="caution">
    <text evidence="14">The sequence shown here is derived from an EMBL/GenBank/DDBJ whole genome shotgun (WGS) entry which is preliminary data.</text>
</comment>
<dbReference type="InterPro" id="IPR001342">
    <property type="entry name" value="HDH_cat"/>
</dbReference>
<dbReference type="InterPro" id="IPR036291">
    <property type="entry name" value="NAD(P)-bd_dom_sf"/>
</dbReference>
<dbReference type="RefSeq" id="WP_109616652.1">
    <property type="nucleotide sequence ID" value="NZ_QGDO01000002.1"/>
</dbReference>
<accession>A0A315ZBH6</accession>
<dbReference type="AlphaFoldDB" id="A0A315ZBH6"/>
<keyword evidence="10" id="KW-0521">NADP</keyword>
<dbReference type="NCBIfam" id="NF004976">
    <property type="entry name" value="PRK06349.1"/>
    <property type="match status" value="1"/>
</dbReference>
<dbReference type="EMBL" id="QGDO01000002">
    <property type="protein sequence ID" value="PWJ42509.1"/>
    <property type="molecule type" value="Genomic_DNA"/>
</dbReference>
<evidence type="ECO:0000256" key="3">
    <source>
        <dbReference type="ARBA" id="ARBA00006753"/>
    </source>
</evidence>
<evidence type="ECO:0000256" key="7">
    <source>
        <dbReference type="ARBA" id="ARBA00022697"/>
    </source>
</evidence>
<evidence type="ECO:0000313" key="14">
    <source>
        <dbReference type="EMBL" id="PWJ42509.1"/>
    </source>
</evidence>
<dbReference type="InterPro" id="IPR019811">
    <property type="entry name" value="HDH_CS"/>
</dbReference>
<evidence type="ECO:0000256" key="5">
    <source>
        <dbReference type="ARBA" id="ARBA00013376"/>
    </source>
</evidence>
<proteinExistence type="inferred from homology"/>
<dbReference type="PANTHER" id="PTHR43331:SF1">
    <property type="entry name" value="HOMOSERINE DEHYDROGENASE"/>
    <property type="match status" value="1"/>
</dbReference>
<dbReference type="SUPFAM" id="SSF55347">
    <property type="entry name" value="Glyceraldehyde-3-phosphate dehydrogenase-like, C-terminal domain"/>
    <property type="match status" value="1"/>
</dbReference>
<keyword evidence="7 10" id="KW-0791">Threonine biosynthesis</keyword>
<dbReference type="Pfam" id="PF03447">
    <property type="entry name" value="NAD_binding_3"/>
    <property type="match status" value="1"/>
</dbReference>
<dbReference type="GO" id="GO:0009088">
    <property type="term" value="P:threonine biosynthetic process"/>
    <property type="evidence" value="ECO:0007669"/>
    <property type="project" value="UniProtKB-UniPathway"/>
</dbReference>
<dbReference type="UniPathway" id="UPA00050">
    <property type="reaction ID" value="UER00063"/>
</dbReference>
<dbReference type="FunFam" id="3.30.360.10:FF:000005">
    <property type="entry name" value="Homoserine dehydrogenase"/>
    <property type="match status" value="1"/>
</dbReference>
<gene>
    <name evidence="14" type="ORF">BC781_10250</name>
</gene>